<dbReference type="AlphaFoldDB" id="L8PHL5"/>
<name>L8PHL5_STRVR</name>
<dbReference type="PATRIC" id="fig|1160705.3.peg.1901"/>
<proteinExistence type="predicted"/>
<evidence type="ECO:0000313" key="2">
    <source>
        <dbReference type="Proteomes" id="UP000011205"/>
    </source>
</evidence>
<gene>
    <name evidence="1" type="ORF">STVIR_1911</name>
</gene>
<accession>L8PHL5</accession>
<comment type="caution">
    <text evidence="1">The sequence shown here is derived from an EMBL/GenBank/DDBJ whole genome shotgun (WGS) entry which is preliminary data.</text>
</comment>
<dbReference type="InterPro" id="IPR027417">
    <property type="entry name" value="P-loop_NTPase"/>
</dbReference>
<protein>
    <submittedName>
        <fullName evidence="1">Putative NB-ARC domain-containing protein</fullName>
    </submittedName>
</protein>
<dbReference type="PANTHER" id="PTHR35205:SF1">
    <property type="entry name" value="ZU5 DOMAIN-CONTAINING PROTEIN"/>
    <property type="match status" value="1"/>
</dbReference>
<evidence type="ECO:0000313" key="1">
    <source>
        <dbReference type="EMBL" id="ELS57056.1"/>
    </source>
</evidence>
<dbReference type="SUPFAM" id="SSF52540">
    <property type="entry name" value="P-loop containing nucleoside triphosphate hydrolases"/>
    <property type="match status" value="1"/>
</dbReference>
<dbReference type="Gene3D" id="3.40.50.300">
    <property type="entry name" value="P-loop containing nucleotide triphosphate hydrolases"/>
    <property type="match status" value="1"/>
</dbReference>
<dbReference type="Proteomes" id="UP000011205">
    <property type="component" value="Unassembled WGS sequence"/>
</dbReference>
<dbReference type="PANTHER" id="PTHR35205">
    <property type="entry name" value="NB-ARC AND TPR DOMAIN PROTEIN"/>
    <property type="match status" value="1"/>
</dbReference>
<sequence length="191" mass="20389">MNIPMRNTSFVGRRALLRAVEEQLAALDTAAVLPNALHGLGGVGKSQLALKYILAALSSLASQLGAAAANTAVPAAREAQRSVTPYDDWLLVFDNAEDIEAVRGRFPHNGPGKVIVTSGNRGWERVASSLPVNVFERDESIELLQKRSPELSTEDADRLADVLGALALAVYQPSPEYTLPVSEGVVMTTPE</sequence>
<reference evidence="1 2" key="1">
    <citation type="journal article" date="2013" name="Genome Announc.">
        <title>Draft Genome Sequence of Streptomyces viridochromogenes Strain Tu57, Producer of Avilamycin.</title>
        <authorList>
            <person name="Gruning B.A."/>
            <person name="Erxleben A."/>
            <person name="Hahnlein A."/>
            <person name="Gunther S."/>
        </authorList>
    </citation>
    <scope>NUCLEOTIDE SEQUENCE [LARGE SCALE GENOMIC DNA]</scope>
    <source>
        <strain evidence="1 2">Tue57</strain>
    </source>
</reference>
<organism evidence="1 2">
    <name type="scientific">Streptomyces viridochromogenes Tue57</name>
    <dbReference type="NCBI Taxonomy" id="1160705"/>
    <lineage>
        <taxon>Bacteria</taxon>
        <taxon>Bacillati</taxon>
        <taxon>Actinomycetota</taxon>
        <taxon>Actinomycetes</taxon>
        <taxon>Kitasatosporales</taxon>
        <taxon>Streptomycetaceae</taxon>
        <taxon>Streptomyces</taxon>
    </lineage>
</organism>
<dbReference type="EMBL" id="AMLP01000064">
    <property type="protein sequence ID" value="ELS57056.1"/>
    <property type="molecule type" value="Genomic_DNA"/>
</dbReference>